<dbReference type="PANTHER" id="PTHR33055:SF15">
    <property type="entry name" value="TRANSPOSASE-RELATED"/>
    <property type="match status" value="1"/>
</dbReference>
<dbReference type="Proteomes" id="UP000075517">
    <property type="component" value="Unassembled WGS sequence"/>
</dbReference>
<evidence type="ECO:0000313" key="3">
    <source>
        <dbReference type="Proteomes" id="UP000075517"/>
    </source>
</evidence>
<evidence type="ECO:0000313" key="2">
    <source>
        <dbReference type="EMBL" id="KYD32464.1"/>
    </source>
</evidence>
<comment type="caution">
    <text evidence="2">The sequence shown here is derived from an EMBL/GenBank/DDBJ whole genome shotgun (WGS) entry which is preliminary data.</text>
</comment>
<dbReference type="PATRIC" id="fig|1422.17.peg.1140"/>
<name>A0A150N728_GEOSE</name>
<dbReference type="GO" id="GO:0004803">
    <property type="term" value="F:transposase activity"/>
    <property type="evidence" value="ECO:0007669"/>
    <property type="project" value="InterPro"/>
</dbReference>
<sequence>MESTGVYWKPVYNLLEAEPIEVLVVNAQHIKAVPGRKTDVKDAEWIADLLRHGLLKGSYIPHRAQRELRELVRYRRSLIEERARELNRIQKVLEGANIKLSSVVSDINGMSARLIIRALIEGKDDPAALAQLAKGRLKQKTEELRRALKGVIGPHQRMMLAEQWRHVEYLYRCTLKS</sequence>
<dbReference type="AlphaFoldDB" id="A0A150N728"/>
<dbReference type="InterPro" id="IPR047650">
    <property type="entry name" value="Transpos_IS110"/>
</dbReference>
<accession>A0A150N728</accession>
<proteinExistence type="predicted"/>
<gene>
    <name evidence="2" type="ORF">B4114_1585</name>
</gene>
<dbReference type="GO" id="GO:0006313">
    <property type="term" value="P:DNA transposition"/>
    <property type="evidence" value="ECO:0007669"/>
    <property type="project" value="InterPro"/>
</dbReference>
<dbReference type="InterPro" id="IPR002525">
    <property type="entry name" value="Transp_IS110-like_N"/>
</dbReference>
<organism evidence="2 3">
    <name type="scientific">Geobacillus stearothermophilus</name>
    <name type="common">Bacillus stearothermophilus</name>
    <dbReference type="NCBI Taxonomy" id="1422"/>
    <lineage>
        <taxon>Bacteria</taxon>
        <taxon>Bacillati</taxon>
        <taxon>Bacillota</taxon>
        <taxon>Bacilli</taxon>
        <taxon>Bacillales</taxon>
        <taxon>Anoxybacillaceae</taxon>
        <taxon>Geobacillus</taxon>
    </lineage>
</organism>
<dbReference type="PANTHER" id="PTHR33055">
    <property type="entry name" value="TRANSPOSASE FOR INSERTION SEQUENCE ELEMENT IS1111A"/>
    <property type="match status" value="1"/>
</dbReference>
<protein>
    <recommendedName>
        <fullName evidence="1">Transposase IS110-like N-terminal domain-containing protein</fullName>
    </recommendedName>
</protein>
<dbReference type="GO" id="GO:0003677">
    <property type="term" value="F:DNA binding"/>
    <property type="evidence" value="ECO:0007669"/>
    <property type="project" value="InterPro"/>
</dbReference>
<reference evidence="2 3" key="1">
    <citation type="submission" date="2016-01" db="EMBL/GenBank/DDBJ databases">
        <title>Draft Genome Sequences of Seven Thermophilic Sporeformers Isolated from Foods.</title>
        <authorList>
            <person name="Berendsen E.M."/>
            <person name="Wells-Bennik M.H."/>
            <person name="Krawcyk A.O."/>
            <person name="De Jong A."/>
            <person name="Holsappel S."/>
            <person name="Eijlander R.T."/>
            <person name="Kuipers O.P."/>
        </authorList>
    </citation>
    <scope>NUCLEOTIDE SEQUENCE [LARGE SCALE GENOMIC DNA]</scope>
    <source>
        <strain evidence="2 3">B4114</strain>
    </source>
</reference>
<dbReference type="EMBL" id="LQYY01000113">
    <property type="protein sequence ID" value="KYD32464.1"/>
    <property type="molecule type" value="Genomic_DNA"/>
</dbReference>
<feature type="domain" description="Transposase IS110-like N-terminal" evidence="1">
    <location>
        <begin position="1"/>
        <end position="96"/>
    </location>
</feature>
<dbReference type="Pfam" id="PF01548">
    <property type="entry name" value="DEDD_Tnp_IS110"/>
    <property type="match status" value="1"/>
</dbReference>
<evidence type="ECO:0000259" key="1">
    <source>
        <dbReference type="Pfam" id="PF01548"/>
    </source>
</evidence>